<proteinExistence type="predicted"/>
<feature type="transmembrane region" description="Helical" evidence="1">
    <location>
        <begin position="84"/>
        <end position="105"/>
    </location>
</feature>
<evidence type="ECO:0000313" key="3">
    <source>
        <dbReference type="Proteomes" id="UP000593758"/>
    </source>
</evidence>
<dbReference type="KEGG" id="halt:IM660_15685"/>
<reference evidence="2 3" key="1">
    <citation type="submission" date="2020-10" db="EMBL/GenBank/DDBJ databases">
        <title>Haloactinobacterium sp. RN3S43, a bacterium isolated from saline soil.</title>
        <authorList>
            <person name="Sun J.-Q."/>
        </authorList>
    </citation>
    <scope>NUCLEOTIDE SEQUENCE [LARGE SCALE GENOMIC DNA]</scope>
    <source>
        <strain evidence="2 3">RN3S43</strain>
    </source>
</reference>
<dbReference type="EMBL" id="CP063169">
    <property type="protein sequence ID" value="QOR70056.1"/>
    <property type="molecule type" value="Genomic_DNA"/>
</dbReference>
<keyword evidence="1" id="KW-1133">Transmembrane helix</keyword>
<organism evidence="2 3">
    <name type="scientific">Ruania alkalisoli</name>
    <dbReference type="NCBI Taxonomy" id="2779775"/>
    <lineage>
        <taxon>Bacteria</taxon>
        <taxon>Bacillati</taxon>
        <taxon>Actinomycetota</taxon>
        <taxon>Actinomycetes</taxon>
        <taxon>Micrococcales</taxon>
        <taxon>Ruaniaceae</taxon>
        <taxon>Ruania</taxon>
    </lineage>
</organism>
<evidence type="ECO:0000256" key="1">
    <source>
        <dbReference type="SAM" id="Phobius"/>
    </source>
</evidence>
<dbReference type="AlphaFoldDB" id="A0A7M1SR79"/>
<keyword evidence="1" id="KW-0472">Membrane</keyword>
<protein>
    <submittedName>
        <fullName evidence="2">Uncharacterized protein</fullName>
    </submittedName>
</protein>
<accession>A0A7M1SR79</accession>
<dbReference type="Proteomes" id="UP000593758">
    <property type="component" value="Chromosome"/>
</dbReference>
<dbReference type="RefSeq" id="WP_193496747.1">
    <property type="nucleotide sequence ID" value="NZ_CP063169.1"/>
</dbReference>
<feature type="transmembrane region" description="Helical" evidence="1">
    <location>
        <begin position="26"/>
        <end position="45"/>
    </location>
</feature>
<gene>
    <name evidence="2" type="ORF">IM660_15685</name>
</gene>
<evidence type="ECO:0000313" key="2">
    <source>
        <dbReference type="EMBL" id="QOR70056.1"/>
    </source>
</evidence>
<keyword evidence="3" id="KW-1185">Reference proteome</keyword>
<name>A0A7M1SR79_9MICO</name>
<keyword evidence="1" id="KW-0812">Transmembrane</keyword>
<sequence>MSITQLQSQFTDPHRFGKSLRIERPAMAFAGLVLMFAVVGLLWNLRSTIRTLDNDFSAIGSSRFWRVFWSTLGEDQVTSVWLNFVVYGPPILLVLAALLFAYAMISQNALYRRLHQAYLERGYLALARETGLRVSTGKKGEVLSVDLLTHPSLSEQDNESLLQYVRQQVAAGGPQVVEWETTMSKARSTGRPFPLARYVPGTPEGPVLSIRKRDRQAVVVINPKPGKKATAVDAYDVK</sequence>